<protein>
    <submittedName>
        <fullName evidence="1">Uncharacterized protein</fullName>
    </submittedName>
</protein>
<reference evidence="1" key="1">
    <citation type="submission" date="2020-04" db="EMBL/GenBank/DDBJ databases">
        <authorList>
            <person name="Alioto T."/>
            <person name="Alioto T."/>
            <person name="Gomez Garrido J."/>
        </authorList>
    </citation>
    <scope>NUCLEOTIDE SEQUENCE</scope>
    <source>
        <strain evidence="1">A484AB</strain>
    </source>
</reference>
<proteinExistence type="predicted"/>
<dbReference type="Proteomes" id="UP001152795">
    <property type="component" value="Unassembled WGS sequence"/>
</dbReference>
<accession>A0A6S7KLZ3</accession>
<keyword evidence="2" id="KW-1185">Reference proteome</keyword>
<sequence length="175" mass="19944">DYFLIADIKDAVKKGNGQRINQLHKQLLHHFKTDSGYNAYGVEMFISIIQNEVLLSEEEAYQCTWAATRNWTGGKEKNLEIDLMQENRNRDLKKLIKGMGANKTDKAIERASKAVGGVRKVMQNFDAQAAIHTKSTAHSHKSSSSDERKIMKDLRNLKPFTHESDRKHDAFPCVI</sequence>
<dbReference type="InterPro" id="IPR046496">
    <property type="entry name" value="DUF6589"/>
</dbReference>
<dbReference type="Pfam" id="PF20231">
    <property type="entry name" value="DUF6589"/>
    <property type="match status" value="1"/>
</dbReference>
<organism evidence="1 2">
    <name type="scientific">Paramuricea clavata</name>
    <name type="common">Red gorgonian</name>
    <name type="synonym">Violescent sea-whip</name>
    <dbReference type="NCBI Taxonomy" id="317549"/>
    <lineage>
        <taxon>Eukaryota</taxon>
        <taxon>Metazoa</taxon>
        <taxon>Cnidaria</taxon>
        <taxon>Anthozoa</taxon>
        <taxon>Octocorallia</taxon>
        <taxon>Malacalcyonacea</taxon>
        <taxon>Plexauridae</taxon>
        <taxon>Paramuricea</taxon>
    </lineage>
</organism>
<dbReference type="OrthoDB" id="5985206at2759"/>
<dbReference type="AlphaFoldDB" id="A0A6S7KLZ3"/>
<name>A0A6S7KLZ3_PARCT</name>
<dbReference type="EMBL" id="CACRXK020015989">
    <property type="protein sequence ID" value="CAB4029173.1"/>
    <property type="molecule type" value="Genomic_DNA"/>
</dbReference>
<feature type="non-terminal residue" evidence="1">
    <location>
        <position position="1"/>
    </location>
</feature>
<evidence type="ECO:0000313" key="1">
    <source>
        <dbReference type="EMBL" id="CAB4029173.1"/>
    </source>
</evidence>
<comment type="caution">
    <text evidence="1">The sequence shown here is derived from an EMBL/GenBank/DDBJ whole genome shotgun (WGS) entry which is preliminary data.</text>
</comment>
<gene>
    <name evidence="1" type="ORF">PACLA_8A000748</name>
</gene>
<evidence type="ECO:0000313" key="2">
    <source>
        <dbReference type="Proteomes" id="UP001152795"/>
    </source>
</evidence>